<sequence>MNQSEIRRLIPALKFAIPTKRRNLSQPEGLFGRMKKIRVTVGALIKYERIELNQNRADESRQYAERLISEAIRHGDRHLPTMELADFWLQEKQLIHKLFKVLVPRYQNFNETYTRRLNAPVPFPARTPYRVVLELKGKSSYESHFL</sequence>
<dbReference type="AlphaFoldDB" id="A0A7R8XER4"/>
<proteinExistence type="inferred from homology"/>
<name>A0A7R8XER4_9CRUS</name>
<protein>
    <recommendedName>
        <fullName evidence="4">Large ribosomal subunit protein bL17m</fullName>
    </recommendedName>
    <alternativeName>
        <fullName evidence="5">39S ribosomal protein L17, mitochondrial</fullName>
    </alternativeName>
</protein>
<dbReference type="OrthoDB" id="275000at2759"/>
<dbReference type="EMBL" id="LR900484">
    <property type="protein sequence ID" value="CAD7245838.1"/>
    <property type="molecule type" value="Genomic_DNA"/>
</dbReference>
<dbReference type="InterPro" id="IPR000456">
    <property type="entry name" value="Ribosomal_bL17"/>
</dbReference>
<evidence type="ECO:0000256" key="1">
    <source>
        <dbReference type="ARBA" id="ARBA00008777"/>
    </source>
</evidence>
<dbReference type="InterPro" id="IPR036373">
    <property type="entry name" value="Ribosomal_bL17_sf"/>
</dbReference>
<reference evidence="6" key="1">
    <citation type="submission" date="2020-11" db="EMBL/GenBank/DDBJ databases">
        <authorList>
            <person name="Tran Van P."/>
        </authorList>
    </citation>
    <scope>NUCLEOTIDE SEQUENCE</scope>
</reference>
<keyword evidence="7" id="KW-1185">Reference proteome</keyword>
<dbReference type="Pfam" id="PF01196">
    <property type="entry name" value="Ribosomal_L17"/>
    <property type="match status" value="1"/>
</dbReference>
<dbReference type="FunFam" id="3.90.1030.10:FF:000009">
    <property type="entry name" value="39S ribosomal protein L17, mitochondrial"/>
    <property type="match status" value="1"/>
</dbReference>
<dbReference type="Gene3D" id="3.90.1030.10">
    <property type="entry name" value="Ribosomal protein L17"/>
    <property type="match status" value="1"/>
</dbReference>
<evidence type="ECO:0000256" key="4">
    <source>
        <dbReference type="ARBA" id="ARBA00035290"/>
    </source>
</evidence>
<accession>A0A7R8XER4</accession>
<keyword evidence="2" id="KW-0689">Ribosomal protein</keyword>
<evidence type="ECO:0000313" key="7">
    <source>
        <dbReference type="Proteomes" id="UP000677054"/>
    </source>
</evidence>
<dbReference type="PANTHER" id="PTHR14413:SF16">
    <property type="entry name" value="LARGE RIBOSOMAL SUBUNIT PROTEIN BL17M"/>
    <property type="match status" value="1"/>
</dbReference>
<dbReference type="GO" id="GO:0006412">
    <property type="term" value="P:translation"/>
    <property type="evidence" value="ECO:0007669"/>
    <property type="project" value="InterPro"/>
</dbReference>
<evidence type="ECO:0000256" key="2">
    <source>
        <dbReference type="ARBA" id="ARBA00022980"/>
    </source>
</evidence>
<evidence type="ECO:0000313" key="6">
    <source>
        <dbReference type="EMBL" id="CAD7245838.1"/>
    </source>
</evidence>
<organism evidence="6">
    <name type="scientific">Darwinula stevensoni</name>
    <dbReference type="NCBI Taxonomy" id="69355"/>
    <lineage>
        <taxon>Eukaryota</taxon>
        <taxon>Metazoa</taxon>
        <taxon>Ecdysozoa</taxon>
        <taxon>Arthropoda</taxon>
        <taxon>Crustacea</taxon>
        <taxon>Oligostraca</taxon>
        <taxon>Ostracoda</taxon>
        <taxon>Podocopa</taxon>
        <taxon>Podocopida</taxon>
        <taxon>Darwinulocopina</taxon>
        <taxon>Darwinuloidea</taxon>
        <taxon>Darwinulidae</taxon>
        <taxon>Darwinula</taxon>
    </lineage>
</organism>
<dbReference type="Proteomes" id="UP000677054">
    <property type="component" value="Unassembled WGS sequence"/>
</dbReference>
<comment type="similarity">
    <text evidence="1">Belongs to the bacterial ribosomal protein bL17 family.</text>
</comment>
<keyword evidence="3" id="KW-0687">Ribonucleoprotein</keyword>
<evidence type="ECO:0000256" key="5">
    <source>
        <dbReference type="ARBA" id="ARBA00035413"/>
    </source>
</evidence>
<evidence type="ECO:0000256" key="3">
    <source>
        <dbReference type="ARBA" id="ARBA00023274"/>
    </source>
</evidence>
<dbReference type="PANTHER" id="PTHR14413">
    <property type="entry name" value="RIBOSOMAL PROTEIN L17"/>
    <property type="match status" value="1"/>
</dbReference>
<dbReference type="GO" id="GO:0003735">
    <property type="term" value="F:structural constituent of ribosome"/>
    <property type="evidence" value="ECO:0007669"/>
    <property type="project" value="InterPro"/>
</dbReference>
<dbReference type="SUPFAM" id="SSF64263">
    <property type="entry name" value="Prokaryotic ribosomal protein L17"/>
    <property type="match status" value="1"/>
</dbReference>
<gene>
    <name evidence="6" type="ORF">DSTB1V02_LOCUS5704</name>
</gene>
<dbReference type="EMBL" id="CAJPEV010000967">
    <property type="protein sequence ID" value="CAG0889816.1"/>
    <property type="molecule type" value="Genomic_DNA"/>
</dbReference>
<dbReference type="GO" id="GO:0005762">
    <property type="term" value="C:mitochondrial large ribosomal subunit"/>
    <property type="evidence" value="ECO:0007669"/>
    <property type="project" value="TreeGrafter"/>
</dbReference>